<feature type="transmembrane region" description="Helical" evidence="1">
    <location>
        <begin position="43"/>
        <end position="67"/>
    </location>
</feature>
<feature type="transmembrane region" description="Helical" evidence="1">
    <location>
        <begin position="12"/>
        <end position="31"/>
    </location>
</feature>
<dbReference type="AlphaFoldDB" id="A0ABD5V300"/>
<comment type="caution">
    <text evidence="2">The sequence shown here is derived from an EMBL/GenBank/DDBJ whole genome shotgun (WGS) entry which is preliminary data.</text>
</comment>
<sequence>MFLLQVEGTYTFVGVFVLMLLAGSTGYWTYIDGANRGVDRAPWWGSGVFWGFLLGVLPGLLVLGIYLSKRPARLD</sequence>
<name>A0ABD5V300_9EURY</name>
<evidence type="ECO:0000313" key="3">
    <source>
        <dbReference type="Proteomes" id="UP001596312"/>
    </source>
</evidence>
<evidence type="ECO:0000256" key="1">
    <source>
        <dbReference type="SAM" id="Phobius"/>
    </source>
</evidence>
<evidence type="ECO:0000313" key="2">
    <source>
        <dbReference type="EMBL" id="MFC6903600.1"/>
    </source>
</evidence>
<dbReference type="EMBL" id="JBHSXQ010000001">
    <property type="protein sequence ID" value="MFC6903600.1"/>
    <property type="molecule type" value="Genomic_DNA"/>
</dbReference>
<keyword evidence="3" id="KW-1185">Reference proteome</keyword>
<dbReference type="Proteomes" id="UP001596312">
    <property type="component" value="Unassembled WGS sequence"/>
</dbReference>
<keyword evidence="1" id="KW-0472">Membrane</keyword>
<proteinExistence type="predicted"/>
<dbReference type="RefSeq" id="WP_340602092.1">
    <property type="nucleotide sequence ID" value="NZ_JBBMXV010000001.1"/>
</dbReference>
<protein>
    <submittedName>
        <fullName evidence="2">Uncharacterized protein</fullName>
    </submittedName>
</protein>
<keyword evidence="1" id="KW-0812">Transmembrane</keyword>
<gene>
    <name evidence="2" type="ORF">ACFQGH_00130</name>
</gene>
<organism evidence="2 3">
    <name type="scientific">Halalkalicoccus tibetensis</name>
    <dbReference type="NCBI Taxonomy" id="175632"/>
    <lineage>
        <taxon>Archaea</taxon>
        <taxon>Methanobacteriati</taxon>
        <taxon>Methanobacteriota</taxon>
        <taxon>Stenosarchaea group</taxon>
        <taxon>Halobacteria</taxon>
        <taxon>Halobacteriales</taxon>
        <taxon>Halococcaceae</taxon>
        <taxon>Halalkalicoccus</taxon>
    </lineage>
</organism>
<reference evidence="2 3" key="1">
    <citation type="journal article" date="2019" name="Int. J. Syst. Evol. Microbiol.">
        <title>The Global Catalogue of Microorganisms (GCM) 10K type strain sequencing project: providing services to taxonomists for standard genome sequencing and annotation.</title>
        <authorList>
            <consortium name="The Broad Institute Genomics Platform"/>
            <consortium name="The Broad Institute Genome Sequencing Center for Infectious Disease"/>
            <person name="Wu L."/>
            <person name="Ma J."/>
        </authorList>
    </citation>
    <scope>NUCLEOTIDE SEQUENCE [LARGE SCALE GENOMIC DNA]</scope>
    <source>
        <strain evidence="2 3">CGMCC 1.3240</strain>
    </source>
</reference>
<accession>A0ABD5V300</accession>
<keyword evidence="1" id="KW-1133">Transmembrane helix</keyword>